<accession>A0AAV5HM03</accession>
<evidence type="ECO:0000256" key="2">
    <source>
        <dbReference type="ARBA" id="ARBA00022679"/>
    </source>
</evidence>
<keyword evidence="5" id="KW-1185">Reference proteome</keyword>
<reference evidence="4 5" key="1">
    <citation type="journal article" date="2021" name="Commun. Biol.">
        <title>The genome of Shorea leprosula (Dipterocarpaceae) highlights the ecological relevance of drought in aseasonal tropical rainforests.</title>
        <authorList>
            <person name="Ng K.K.S."/>
            <person name="Kobayashi M.J."/>
            <person name="Fawcett J.A."/>
            <person name="Hatakeyama M."/>
            <person name="Paape T."/>
            <person name="Ng C.H."/>
            <person name="Ang C.C."/>
            <person name="Tnah L.H."/>
            <person name="Lee C.T."/>
            <person name="Nishiyama T."/>
            <person name="Sese J."/>
            <person name="O'Brien M.J."/>
            <person name="Copetti D."/>
            <person name="Mohd Noor M.I."/>
            <person name="Ong R.C."/>
            <person name="Putra M."/>
            <person name="Sireger I.Z."/>
            <person name="Indrioko S."/>
            <person name="Kosugi Y."/>
            <person name="Izuno A."/>
            <person name="Isagi Y."/>
            <person name="Lee S.L."/>
            <person name="Shimizu K.K."/>
        </authorList>
    </citation>
    <scope>NUCLEOTIDE SEQUENCE [LARGE SCALE GENOMIC DNA]</scope>
    <source>
        <strain evidence="4">214</strain>
    </source>
</reference>
<sequence>MANPHYQSAPVIVVAVPFPAQSHLNQMLQLSCLLSSCYNLPVHYVGSSIHIRQAKLRCSTPLLLTRIQFRDLPIPPFPSPFPIRGGDTDFPAHLQPSFDSSLNLREPFAALIDTLSSKAKKVVVIHDPLMAFAVQDSVSFPNVELYIFHTSSAFTSFSILWERIQGIPVPNYFPENLPSMEGCLTNEVVNLITIHREFTKLRSGDLHNTCRVIEGEYIDHLAQNDSIVIEGEYLDHLAQNDKLRPRWAVGPLSHHLGGRIEEQSNSSGENICLIWLDKQPPKSVIYISFGTTSSFVKEQIKELAVGIEESKIKFIWVLRYADRGDVFAEEDQSPELSEGFEERTEAQGMVVRGWVPQAEILKHPSTGDFLSHCGWGSCLESICSGVPIAAWPMHSDQPRNATLVTQVLKIGLIVREWSHREELITASAIKEALRTLMASEEGEMMRKRAEELGRGVRQATEEGGVSRKELESFINHISRSIHEQNKKT</sequence>
<evidence type="ECO:0000259" key="3">
    <source>
        <dbReference type="Pfam" id="PF26168"/>
    </source>
</evidence>
<dbReference type="GO" id="GO:0050404">
    <property type="term" value="F:zeatin O-beta-D-xylosyltransferase activity"/>
    <property type="evidence" value="ECO:0007669"/>
    <property type="project" value="UniProtKB-ARBA"/>
</dbReference>
<evidence type="ECO:0000313" key="5">
    <source>
        <dbReference type="Proteomes" id="UP001054252"/>
    </source>
</evidence>
<dbReference type="CDD" id="cd03784">
    <property type="entry name" value="GT1_Gtf-like"/>
    <property type="match status" value="1"/>
</dbReference>
<dbReference type="SUPFAM" id="SSF53756">
    <property type="entry name" value="UDP-Glycosyltransferase/glycogen phosphorylase"/>
    <property type="match status" value="1"/>
</dbReference>
<comment type="caution">
    <text evidence="4">The sequence shown here is derived from an EMBL/GenBank/DDBJ whole genome shotgun (WGS) entry which is preliminary data.</text>
</comment>
<gene>
    <name evidence="4" type="ORF">SLEP1_g3914</name>
</gene>
<dbReference type="Pfam" id="PF00201">
    <property type="entry name" value="UDPGT"/>
    <property type="match status" value="1"/>
</dbReference>
<keyword evidence="2" id="KW-0808">Transferase</keyword>
<dbReference type="GO" id="GO:0009690">
    <property type="term" value="P:cytokinin metabolic process"/>
    <property type="evidence" value="ECO:0007669"/>
    <property type="project" value="UniProtKB-ARBA"/>
</dbReference>
<organism evidence="4 5">
    <name type="scientific">Rubroshorea leprosula</name>
    <dbReference type="NCBI Taxonomy" id="152421"/>
    <lineage>
        <taxon>Eukaryota</taxon>
        <taxon>Viridiplantae</taxon>
        <taxon>Streptophyta</taxon>
        <taxon>Embryophyta</taxon>
        <taxon>Tracheophyta</taxon>
        <taxon>Spermatophyta</taxon>
        <taxon>Magnoliopsida</taxon>
        <taxon>eudicotyledons</taxon>
        <taxon>Gunneridae</taxon>
        <taxon>Pentapetalae</taxon>
        <taxon>rosids</taxon>
        <taxon>malvids</taxon>
        <taxon>Malvales</taxon>
        <taxon>Dipterocarpaceae</taxon>
        <taxon>Rubroshorea</taxon>
    </lineage>
</organism>
<dbReference type="Pfam" id="PF26168">
    <property type="entry name" value="Glyco_transf_N"/>
    <property type="match status" value="1"/>
</dbReference>
<dbReference type="FunFam" id="3.40.50.2000:FF:000238">
    <property type="entry name" value="Glycosyltransferase"/>
    <property type="match status" value="1"/>
</dbReference>
<evidence type="ECO:0000256" key="1">
    <source>
        <dbReference type="ARBA" id="ARBA00009995"/>
    </source>
</evidence>
<dbReference type="InterPro" id="IPR058980">
    <property type="entry name" value="Glyco_transf_N"/>
</dbReference>
<dbReference type="PANTHER" id="PTHR48044">
    <property type="entry name" value="GLYCOSYLTRANSFERASE"/>
    <property type="match status" value="1"/>
</dbReference>
<name>A0AAV5HM03_9ROSI</name>
<evidence type="ECO:0000313" key="4">
    <source>
        <dbReference type="EMBL" id="GKU89827.1"/>
    </source>
</evidence>
<dbReference type="EMBL" id="BPVZ01000003">
    <property type="protein sequence ID" value="GKU89827.1"/>
    <property type="molecule type" value="Genomic_DNA"/>
</dbReference>
<dbReference type="Gene3D" id="3.40.50.2000">
    <property type="entry name" value="Glycogen Phosphorylase B"/>
    <property type="match status" value="2"/>
</dbReference>
<dbReference type="InterPro" id="IPR002213">
    <property type="entry name" value="UDP_glucos_trans"/>
</dbReference>
<proteinExistence type="inferred from homology"/>
<dbReference type="Proteomes" id="UP001054252">
    <property type="component" value="Unassembled WGS sequence"/>
</dbReference>
<dbReference type="AlphaFoldDB" id="A0AAV5HM03"/>
<comment type="similarity">
    <text evidence="1">Belongs to the UDP-glycosyltransferase family.</text>
</comment>
<dbReference type="FunFam" id="3.40.50.2000:FF:000060">
    <property type="entry name" value="Glycosyltransferase"/>
    <property type="match status" value="1"/>
</dbReference>
<feature type="domain" description="Glycosyltransferase N-terminal" evidence="3">
    <location>
        <begin position="10"/>
        <end position="225"/>
    </location>
</feature>
<dbReference type="PANTHER" id="PTHR48044:SF48">
    <property type="entry name" value="GLYCOSYLTRANSFERASE"/>
    <property type="match status" value="1"/>
</dbReference>
<protein>
    <recommendedName>
        <fullName evidence="3">Glycosyltransferase N-terminal domain-containing protein</fullName>
    </recommendedName>
</protein>